<gene>
    <name evidence="10 12" type="primary">idi</name>
    <name evidence="12" type="ORF">ACFQ4H_13690</name>
</gene>
<dbReference type="PANTHER" id="PTHR10885:SF0">
    <property type="entry name" value="ISOPENTENYL-DIPHOSPHATE DELTA-ISOMERASE"/>
    <property type="match status" value="1"/>
</dbReference>
<feature type="binding site" evidence="10">
    <location>
        <position position="72"/>
    </location>
    <ligand>
        <name>Mn(2+)</name>
        <dbReference type="ChEBI" id="CHEBI:29035"/>
    </ligand>
</feature>
<comment type="cofactor">
    <cofactor evidence="10">
        <name>Mn(2+)</name>
        <dbReference type="ChEBI" id="CHEBI:29035"/>
    </cofactor>
    <text evidence="10">Binds 1 Mn(2+) ion per subunit.</text>
</comment>
<comment type="caution">
    <text evidence="12">The sequence shown here is derived from an EMBL/GenBank/DDBJ whole genome shotgun (WGS) entry which is preliminary data.</text>
</comment>
<feature type="domain" description="Nudix hydrolase" evidence="11">
    <location>
        <begin position="33"/>
        <end position="169"/>
    </location>
</feature>
<comment type="similarity">
    <text evidence="2 10">Belongs to the IPP isomerase type 1 family.</text>
</comment>
<feature type="binding site" evidence="10">
    <location>
        <position position="119"/>
    </location>
    <ligand>
        <name>Mn(2+)</name>
        <dbReference type="ChEBI" id="CHEBI:29035"/>
    </ligand>
</feature>
<feature type="binding site" evidence="10">
    <location>
        <position position="28"/>
    </location>
    <ligand>
        <name>Mn(2+)</name>
        <dbReference type="ChEBI" id="CHEBI:29035"/>
    </ligand>
</feature>
<dbReference type="Gene3D" id="3.90.79.10">
    <property type="entry name" value="Nucleoside Triphosphate Pyrophosphohydrolase"/>
    <property type="match status" value="1"/>
</dbReference>
<proteinExistence type="inferred from homology"/>
<dbReference type="HAMAP" id="MF_00202">
    <property type="entry name" value="Idi"/>
    <property type="match status" value="1"/>
</dbReference>
<evidence type="ECO:0000259" key="11">
    <source>
        <dbReference type="PROSITE" id="PS51462"/>
    </source>
</evidence>
<dbReference type="NCBIfam" id="TIGR02150">
    <property type="entry name" value="IPP_isom_1"/>
    <property type="match status" value="1"/>
</dbReference>
<keyword evidence="9 10" id="KW-0413">Isomerase</keyword>
<organism evidence="12 13">
    <name type="scientific">Micromonospora sonneratiae</name>
    <dbReference type="NCBI Taxonomy" id="1184706"/>
    <lineage>
        <taxon>Bacteria</taxon>
        <taxon>Bacillati</taxon>
        <taxon>Actinomycetota</taxon>
        <taxon>Actinomycetes</taxon>
        <taxon>Micromonosporales</taxon>
        <taxon>Micromonosporaceae</taxon>
        <taxon>Micromonospora</taxon>
    </lineage>
</organism>
<dbReference type="PROSITE" id="PS51462">
    <property type="entry name" value="NUDIX"/>
    <property type="match status" value="1"/>
</dbReference>
<comment type="subcellular location">
    <subcellularLocation>
        <location evidence="10">Cytoplasm</location>
    </subcellularLocation>
</comment>
<dbReference type="InterPro" id="IPR015797">
    <property type="entry name" value="NUDIX_hydrolase-like_dom_sf"/>
</dbReference>
<comment type="cofactor">
    <cofactor evidence="10">
        <name>Mg(2+)</name>
        <dbReference type="ChEBI" id="CHEBI:18420"/>
    </cofactor>
    <text evidence="10">Binds 1 Mg(2+) ion per subunit. The magnesium ion binds only when substrate is bound.</text>
</comment>
<evidence type="ECO:0000256" key="10">
    <source>
        <dbReference type="HAMAP-Rule" id="MF_00202"/>
    </source>
</evidence>
<evidence type="ECO:0000256" key="9">
    <source>
        <dbReference type="ARBA" id="ARBA00023235"/>
    </source>
</evidence>
<dbReference type="Proteomes" id="UP001597260">
    <property type="component" value="Unassembled WGS sequence"/>
</dbReference>
<evidence type="ECO:0000256" key="8">
    <source>
        <dbReference type="ARBA" id="ARBA00023229"/>
    </source>
</evidence>
<sequence>MTVRETHLVELVDSNGQAIGETTVADAHQLPGRLHRAFSVLLLAPDGRLLLQQRAAVKTRFPLRWANACCGHPAPGQTPEAAANDRLREELGIGPIILTKVGTYLYRAEDPATGRVEHEYDHVLRGELAPDDPLLPDPAEVADLRWVEPLDLMAALDADPLRYAPWLGGVLDRLLSAGNAAERSGGR</sequence>
<dbReference type="EMBL" id="JBHTMP010000017">
    <property type="protein sequence ID" value="MFD1322145.1"/>
    <property type="molecule type" value="Genomic_DNA"/>
</dbReference>
<evidence type="ECO:0000256" key="7">
    <source>
        <dbReference type="ARBA" id="ARBA00023211"/>
    </source>
</evidence>
<evidence type="ECO:0000256" key="5">
    <source>
        <dbReference type="ARBA" id="ARBA00022723"/>
    </source>
</evidence>
<dbReference type="GO" id="GO:0004452">
    <property type="term" value="F:isopentenyl-diphosphate delta-isomerase activity"/>
    <property type="evidence" value="ECO:0007669"/>
    <property type="project" value="UniProtKB-EC"/>
</dbReference>
<feature type="active site" evidence="10">
    <location>
        <position position="119"/>
    </location>
</feature>
<dbReference type="PIRSF" id="PIRSF018427">
    <property type="entry name" value="Isopntndiph_ism"/>
    <property type="match status" value="1"/>
</dbReference>
<dbReference type="InterPro" id="IPR000086">
    <property type="entry name" value="NUDIX_hydrolase_dom"/>
</dbReference>
<accession>A0ABW3YF97</accession>
<comment type="pathway">
    <text evidence="1 10">Isoprenoid biosynthesis; dimethylallyl diphosphate biosynthesis; dimethylallyl diphosphate from isopentenyl diphosphate: step 1/1.</text>
</comment>
<evidence type="ECO:0000313" key="13">
    <source>
        <dbReference type="Proteomes" id="UP001597260"/>
    </source>
</evidence>
<evidence type="ECO:0000256" key="2">
    <source>
        <dbReference type="ARBA" id="ARBA00007579"/>
    </source>
</evidence>
<keyword evidence="4 10" id="KW-0963">Cytoplasm</keyword>
<dbReference type="Pfam" id="PF00293">
    <property type="entry name" value="NUDIX"/>
    <property type="match status" value="1"/>
</dbReference>
<dbReference type="PANTHER" id="PTHR10885">
    <property type="entry name" value="ISOPENTENYL-DIPHOSPHATE DELTA-ISOMERASE"/>
    <property type="match status" value="1"/>
</dbReference>
<dbReference type="RefSeq" id="WP_377570722.1">
    <property type="nucleotide sequence ID" value="NZ_JBHTMP010000017.1"/>
</dbReference>
<keyword evidence="7 10" id="KW-0464">Manganese</keyword>
<dbReference type="NCBIfam" id="NF002995">
    <property type="entry name" value="PRK03759.1"/>
    <property type="match status" value="1"/>
</dbReference>
<dbReference type="InterPro" id="IPR011876">
    <property type="entry name" value="IsopentenylPP_isomerase_typ1"/>
</dbReference>
<keyword evidence="5 10" id="KW-0479">Metal-binding</keyword>
<feature type="binding site" evidence="10">
    <location>
        <position position="35"/>
    </location>
    <ligand>
        <name>Mn(2+)</name>
        <dbReference type="ChEBI" id="CHEBI:29035"/>
    </ligand>
</feature>
<name>A0ABW3YF97_9ACTN</name>
<reference evidence="13" key="1">
    <citation type="journal article" date="2019" name="Int. J. Syst. Evol. Microbiol.">
        <title>The Global Catalogue of Microorganisms (GCM) 10K type strain sequencing project: providing services to taxonomists for standard genome sequencing and annotation.</title>
        <authorList>
            <consortium name="The Broad Institute Genomics Platform"/>
            <consortium name="The Broad Institute Genome Sequencing Center for Infectious Disease"/>
            <person name="Wu L."/>
            <person name="Ma J."/>
        </authorList>
    </citation>
    <scope>NUCLEOTIDE SEQUENCE [LARGE SCALE GENOMIC DNA]</scope>
    <source>
        <strain evidence="13">JCM 31037</strain>
    </source>
</reference>
<protein>
    <recommendedName>
        <fullName evidence="3 10">Isopentenyl-diphosphate Delta-isomerase</fullName>
        <shortName evidence="10">IPP isomerase</shortName>
        <ecNumber evidence="3 10">5.3.3.2</ecNumber>
    </recommendedName>
    <alternativeName>
        <fullName evidence="10">IPP:DMAPP isomerase</fullName>
    </alternativeName>
    <alternativeName>
        <fullName evidence="10">Isopentenyl pyrophosphate isomerase</fullName>
    </alternativeName>
</protein>
<comment type="catalytic activity">
    <reaction evidence="10">
        <text>isopentenyl diphosphate = dimethylallyl diphosphate</text>
        <dbReference type="Rhea" id="RHEA:23284"/>
        <dbReference type="ChEBI" id="CHEBI:57623"/>
        <dbReference type="ChEBI" id="CHEBI:128769"/>
        <dbReference type="EC" id="5.3.3.2"/>
    </reaction>
</comment>
<evidence type="ECO:0000256" key="6">
    <source>
        <dbReference type="ARBA" id="ARBA00022842"/>
    </source>
</evidence>
<evidence type="ECO:0000256" key="1">
    <source>
        <dbReference type="ARBA" id="ARBA00004826"/>
    </source>
</evidence>
<dbReference type="EC" id="5.3.3.2" evidence="3 10"/>
<dbReference type="SUPFAM" id="SSF55811">
    <property type="entry name" value="Nudix"/>
    <property type="match status" value="1"/>
</dbReference>
<keyword evidence="8 10" id="KW-0414">Isoprene biosynthesis</keyword>
<dbReference type="CDD" id="cd02885">
    <property type="entry name" value="NUDIX_IPP_Isomerase"/>
    <property type="match status" value="1"/>
</dbReference>
<comment type="function">
    <text evidence="10">Catalyzes the 1,3-allylic rearrangement of the homoallylic substrate isopentenyl (IPP) to its highly electrophilic allylic isomer, dimethylallyl diphosphate (DMAPP).</text>
</comment>
<feature type="active site" evidence="10">
    <location>
        <position position="70"/>
    </location>
</feature>
<feature type="binding site" evidence="10">
    <location>
        <position position="90"/>
    </location>
    <ligand>
        <name>Mg(2+)</name>
        <dbReference type="ChEBI" id="CHEBI:18420"/>
    </ligand>
</feature>
<evidence type="ECO:0000313" key="12">
    <source>
        <dbReference type="EMBL" id="MFD1322145.1"/>
    </source>
</evidence>
<keyword evidence="6 10" id="KW-0460">Magnesium</keyword>
<evidence type="ECO:0000256" key="4">
    <source>
        <dbReference type="ARBA" id="ARBA00022490"/>
    </source>
</evidence>
<evidence type="ECO:0000256" key="3">
    <source>
        <dbReference type="ARBA" id="ARBA00012057"/>
    </source>
</evidence>
<dbReference type="InterPro" id="IPR056375">
    <property type="entry name" value="Idi_bact"/>
</dbReference>
<feature type="binding site" evidence="10">
    <location>
        <position position="117"/>
    </location>
    <ligand>
        <name>Mn(2+)</name>
        <dbReference type="ChEBI" id="CHEBI:29035"/>
    </ligand>
</feature>
<keyword evidence="13" id="KW-1185">Reference proteome</keyword>